<dbReference type="EMBL" id="JBBCAQ010000002">
    <property type="protein sequence ID" value="KAK7605103.1"/>
    <property type="molecule type" value="Genomic_DNA"/>
</dbReference>
<proteinExistence type="predicted"/>
<protein>
    <submittedName>
        <fullName evidence="1">Uncharacterized protein</fullName>
    </submittedName>
</protein>
<organism evidence="1 2">
    <name type="scientific">Parthenolecanium corni</name>
    <dbReference type="NCBI Taxonomy" id="536013"/>
    <lineage>
        <taxon>Eukaryota</taxon>
        <taxon>Metazoa</taxon>
        <taxon>Ecdysozoa</taxon>
        <taxon>Arthropoda</taxon>
        <taxon>Hexapoda</taxon>
        <taxon>Insecta</taxon>
        <taxon>Pterygota</taxon>
        <taxon>Neoptera</taxon>
        <taxon>Paraneoptera</taxon>
        <taxon>Hemiptera</taxon>
        <taxon>Sternorrhyncha</taxon>
        <taxon>Coccoidea</taxon>
        <taxon>Coccidae</taxon>
        <taxon>Parthenolecanium</taxon>
    </lineage>
</organism>
<dbReference type="AlphaFoldDB" id="A0AAN9Y9E4"/>
<reference evidence="1 2" key="1">
    <citation type="submission" date="2024-03" db="EMBL/GenBank/DDBJ databases">
        <title>Adaptation during the transition from Ophiocordyceps entomopathogen to insect associate is accompanied by gene loss and intensified selection.</title>
        <authorList>
            <person name="Ward C.M."/>
            <person name="Onetto C.A."/>
            <person name="Borneman A.R."/>
        </authorList>
    </citation>
    <scope>NUCLEOTIDE SEQUENCE [LARGE SCALE GENOMIC DNA]</scope>
    <source>
        <strain evidence="1">AWRI1</strain>
        <tissue evidence="1">Single Adult Female</tissue>
    </source>
</reference>
<comment type="caution">
    <text evidence="1">The sequence shown here is derived from an EMBL/GenBank/DDBJ whole genome shotgun (WGS) entry which is preliminary data.</text>
</comment>
<dbReference type="Proteomes" id="UP001367676">
    <property type="component" value="Unassembled WGS sequence"/>
</dbReference>
<evidence type="ECO:0000313" key="1">
    <source>
        <dbReference type="EMBL" id="KAK7605103.1"/>
    </source>
</evidence>
<sequence length="376" mass="43380">MTAADWRDTLVKPIVKLQRFRTVIQCPGCVQLFYVDDECAAHLLKNCLQFRSNDDHESRRNVTAWIVDYFKTLNYGEQNPPDSVKINSWLNDNRISITMKASLRVNIPDLSSSICCPVCHKFSLTAEACLEHLFTQCLYVENKDASLVRNWLCDYFSTKTEKKLNILKYVLSNYSASRILCKYCKTEAPDQESLMKHFPCPQRRFGNPNELMCEVCNFSVPDLPKLMVHMISKHYRCHACGIWPKNGKIDFIALKHHLKCCDPRGPTVFRCPLCFMDVPVEAEHDLSSHIANCKKVRAESEFDNRSLYGKCDILNCTDQILLCDVDAHMRKHLKKGDLPSSRQKRSRLSLDDLNNLVMHSFKDRRSSVCICNGNLR</sequence>
<gene>
    <name evidence="1" type="ORF">V9T40_006961</name>
</gene>
<keyword evidence="2" id="KW-1185">Reference proteome</keyword>
<name>A0AAN9Y9E4_9HEMI</name>
<accession>A0AAN9Y9E4</accession>
<evidence type="ECO:0000313" key="2">
    <source>
        <dbReference type="Proteomes" id="UP001367676"/>
    </source>
</evidence>